<protein>
    <submittedName>
        <fullName evidence="3">DUF2157 domain-containing protein</fullName>
    </submittedName>
</protein>
<name>A0A4R9FNK3_9LEPT</name>
<evidence type="ECO:0000259" key="2">
    <source>
        <dbReference type="Pfam" id="PF09925"/>
    </source>
</evidence>
<feature type="transmembrane region" description="Helical" evidence="1">
    <location>
        <begin position="328"/>
        <end position="345"/>
    </location>
</feature>
<keyword evidence="1" id="KW-1133">Transmembrane helix</keyword>
<dbReference type="Proteomes" id="UP000297453">
    <property type="component" value="Unassembled WGS sequence"/>
</dbReference>
<feature type="transmembrane region" description="Helical" evidence="1">
    <location>
        <begin position="177"/>
        <end position="196"/>
    </location>
</feature>
<evidence type="ECO:0000256" key="1">
    <source>
        <dbReference type="SAM" id="Phobius"/>
    </source>
</evidence>
<feature type="transmembrane region" description="Helical" evidence="1">
    <location>
        <begin position="98"/>
        <end position="119"/>
    </location>
</feature>
<comment type="caution">
    <text evidence="3">The sequence shown here is derived from an EMBL/GenBank/DDBJ whole genome shotgun (WGS) entry which is preliminary data.</text>
</comment>
<feature type="transmembrane region" description="Helical" evidence="1">
    <location>
        <begin position="35"/>
        <end position="57"/>
    </location>
</feature>
<keyword evidence="4" id="KW-1185">Reference proteome</keyword>
<keyword evidence="1" id="KW-0812">Transmembrane</keyword>
<sequence>MNWKGKLKIWMDAGLINKEQADAIFAFENAKKIPYAFYSFLALGIVVLGLGVIALVAANWDRIHYTVKLLVSFSLLVGLGFAILYSERRGFWNDTIRYLLVLLLSVLCLANIGLISQIYHTQGKFYEAIALWCGMTFLLLFFYSGRILFHLWIAGFGFSVFYALVDEEILSGVREHYIYLMAFWLSWIFGIVSIFIDKRLESGEDRRSILANPFIIWYLFYFIYSSVLGSFVTGYDSIKETSLTGNNFYLPFPFYIPMIVPILLMLVGRFFRKNFSARKLVLFSISGIFLGLLNYPQLTHWAGKFPAIFYFFLAWLPLTFVFFQSRRWFDLCLTVIGIRFVVAYLEVFGTLLDTGVGLIVSGIVILGFSALFFRLREKIRVKANQLFPEEELGL</sequence>
<organism evidence="3 4">
    <name type="scientific">Leptospira semungkisensis</name>
    <dbReference type="NCBI Taxonomy" id="2484985"/>
    <lineage>
        <taxon>Bacteria</taxon>
        <taxon>Pseudomonadati</taxon>
        <taxon>Spirochaetota</taxon>
        <taxon>Spirochaetia</taxon>
        <taxon>Leptospirales</taxon>
        <taxon>Leptospiraceae</taxon>
        <taxon>Leptospira</taxon>
    </lineage>
</organism>
<feature type="domain" description="DUF2157" evidence="2">
    <location>
        <begin position="10"/>
        <end position="146"/>
    </location>
</feature>
<reference evidence="3" key="1">
    <citation type="journal article" date="2019" name="PLoS Negl. Trop. Dis.">
        <title>Revisiting the worldwide diversity of Leptospira species in the environment.</title>
        <authorList>
            <person name="Vincent A.T."/>
            <person name="Schiettekatte O."/>
            <person name="Bourhy P."/>
            <person name="Veyrier F.J."/>
            <person name="Picardeau M."/>
        </authorList>
    </citation>
    <scope>NUCLEOTIDE SEQUENCE [LARGE SCALE GENOMIC DNA]</scope>
    <source>
        <strain evidence="3">SSS9</strain>
    </source>
</reference>
<accession>A0A4R9FNK3</accession>
<feature type="transmembrane region" description="Helical" evidence="1">
    <location>
        <begin position="63"/>
        <end position="86"/>
    </location>
</feature>
<dbReference type="InterPro" id="IPR018677">
    <property type="entry name" value="DUF2157"/>
</dbReference>
<feature type="transmembrane region" description="Helical" evidence="1">
    <location>
        <begin position="208"/>
        <end position="228"/>
    </location>
</feature>
<gene>
    <name evidence="3" type="ORF">EHO59_15720</name>
</gene>
<keyword evidence="1" id="KW-0472">Membrane</keyword>
<feature type="transmembrane region" description="Helical" evidence="1">
    <location>
        <begin position="351"/>
        <end position="373"/>
    </location>
</feature>
<dbReference type="AlphaFoldDB" id="A0A4R9FNK3"/>
<proteinExistence type="predicted"/>
<dbReference type="RefSeq" id="WP_135589407.1">
    <property type="nucleotide sequence ID" value="NZ_RQEP01000019.1"/>
</dbReference>
<evidence type="ECO:0000313" key="4">
    <source>
        <dbReference type="Proteomes" id="UP000297453"/>
    </source>
</evidence>
<feature type="transmembrane region" description="Helical" evidence="1">
    <location>
        <begin position="125"/>
        <end position="142"/>
    </location>
</feature>
<feature type="transmembrane region" description="Helical" evidence="1">
    <location>
        <begin position="147"/>
        <end position="165"/>
    </location>
</feature>
<dbReference type="OrthoDB" id="5622130at2"/>
<dbReference type="EMBL" id="RQEP01000019">
    <property type="protein sequence ID" value="TGJ99316.1"/>
    <property type="molecule type" value="Genomic_DNA"/>
</dbReference>
<feature type="transmembrane region" description="Helical" evidence="1">
    <location>
        <begin position="248"/>
        <end position="268"/>
    </location>
</feature>
<evidence type="ECO:0000313" key="3">
    <source>
        <dbReference type="EMBL" id="TGJ99316.1"/>
    </source>
</evidence>
<dbReference type="Pfam" id="PF09925">
    <property type="entry name" value="DUF2157"/>
    <property type="match status" value="1"/>
</dbReference>
<feature type="transmembrane region" description="Helical" evidence="1">
    <location>
        <begin position="304"/>
        <end position="323"/>
    </location>
</feature>
<feature type="transmembrane region" description="Helical" evidence="1">
    <location>
        <begin position="280"/>
        <end position="298"/>
    </location>
</feature>